<keyword evidence="4" id="KW-0677">Repeat</keyword>
<dbReference type="PANTHER" id="PTHR43652">
    <property type="entry name" value="BASIC AMINO ACID ANTIPORTER YFCC-RELATED"/>
    <property type="match status" value="1"/>
</dbReference>
<dbReference type="InterPro" id="IPR006037">
    <property type="entry name" value="RCK_C"/>
</dbReference>
<sequence>MTLSMIFVLTVLVCTIILFITEWLRTDVTALLVLTILGLSGILSPQQAFAGFSSSAIISIIAVMIIGAGIDRVGLSNYLAQLILKLGGRSESRLIAAHAFSAGLLASFLRNVGAVALLMPVISRISMRTQTSKSRLLMPVAFCAIIGGTVTMVGSGPLIILNEFMASAGHGEQYHLFSVAPVGLTLLIAAVLFFALFARHWLPVTKEKRFGVRKTYFRNTYGIGGQFFELTITPNSPLIGMSLKELETKIHNNIAIIGLYNEKEITSPPLRKSILKAHFKLACLADEKRISDFAKEFNLAIEPRLKKFAEVLSPARTGLSEVVIPPSSDLIGQQVKKLKMRRTHGLQLLAVLRGKTSRLGDEMKAMTLRAGDTLGVFSPWQDLSRLEKNESYLVITSDYPKEHQHLEKRWYALAIALFTLVLVILPAVPEPLSLMTGAVLMIVTGCIPIESAYQSISWRTVFLLAGLIPLGTALQITGTAQWLTQGIIDLLHGWSTLEIAFLIGIITTFATLVMTNVGATLLLVPIVIHLATETGADPRLFALIVAVCASNSFLLPSHQVNTLITGPGGYRISDFIKIGSVMTVIFLIIAIPVLYWTT</sequence>
<keyword evidence="8" id="KW-1185">Reference proteome</keyword>
<dbReference type="Proteomes" id="UP000422232">
    <property type="component" value="Chromosome"/>
</dbReference>
<evidence type="ECO:0000256" key="3">
    <source>
        <dbReference type="ARBA" id="ARBA00022692"/>
    </source>
</evidence>
<dbReference type="GeneID" id="66740059"/>
<keyword evidence="6" id="KW-0472">Membrane</keyword>
<name>A0A9Q6LMT5_PISSA</name>
<gene>
    <name evidence="7" type="primary">sdcS</name>
    <name evidence="7" type="ORF">Psal009_02804</name>
</gene>
<evidence type="ECO:0000256" key="6">
    <source>
        <dbReference type="ARBA" id="ARBA00023136"/>
    </source>
</evidence>
<dbReference type="Gene3D" id="3.30.70.1450">
    <property type="entry name" value="Regulator of K+ conductance, C-terminal domain"/>
    <property type="match status" value="2"/>
</dbReference>
<dbReference type="InterPro" id="IPR036721">
    <property type="entry name" value="RCK_C_sf"/>
</dbReference>
<dbReference type="GO" id="GO:0006813">
    <property type="term" value="P:potassium ion transport"/>
    <property type="evidence" value="ECO:0007669"/>
    <property type="project" value="InterPro"/>
</dbReference>
<reference evidence="7 8" key="1">
    <citation type="submission" date="2019-04" db="EMBL/GenBank/DDBJ databases">
        <title>Complete genome sequencing of Piscirickettsia salmonis strain Psal-009.</title>
        <authorList>
            <person name="Schober I."/>
            <person name="Bunk B."/>
            <person name="Sproer C."/>
            <person name="Carril G.P."/>
            <person name="Riedel T."/>
            <person name="Flores-Herrera P.A."/>
            <person name="Nourdin-Galindo G."/>
            <person name="Marshall S.H."/>
            <person name="Overmann J."/>
        </authorList>
    </citation>
    <scope>NUCLEOTIDE SEQUENCE [LARGE SCALE GENOMIC DNA]</scope>
    <source>
        <strain evidence="7 8">Psal-009</strain>
    </source>
</reference>
<keyword evidence="5" id="KW-1133">Transmembrane helix</keyword>
<dbReference type="SUPFAM" id="SSF116726">
    <property type="entry name" value="TrkA C-terminal domain-like"/>
    <property type="match status" value="2"/>
</dbReference>
<evidence type="ECO:0000256" key="4">
    <source>
        <dbReference type="ARBA" id="ARBA00022737"/>
    </source>
</evidence>
<dbReference type="InterPro" id="IPR004680">
    <property type="entry name" value="Cit_transptr-like_dom"/>
</dbReference>
<dbReference type="EMBL" id="CP038908">
    <property type="protein sequence ID" value="QGO06871.1"/>
    <property type="molecule type" value="Genomic_DNA"/>
</dbReference>
<dbReference type="RefSeq" id="WP_032126575.1">
    <property type="nucleotide sequence ID" value="NZ_CP012413.1"/>
</dbReference>
<evidence type="ECO:0000313" key="7">
    <source>
        <dbReference type="EMBL" id="QGO06871.1"/>
    </source>
</evidence>
<dbReference type="PROSITE" id="PS51202">
    <property type="entry name" value="RCK_C"/>
    <property type="match status" value="2"/>
</dbReference>
<evidence type="ECO:0000256" key="5">
    <source>
        <dbReference type="ARBA" id="ARBA00022989"/>
    </source>
</evidence>
<organism evidence="7 8">
    <name type="scientific">Piscirickettsia salmonis</name>
    <dbReference type="NCBI Taxonomy" id="1238"/>
    <lineage>
        <taxon>Bacteria</taxon>
        <taxon>Pseudomonadati</taxon>
        <taxon>Pseudomonadota</taxon>
        <taxon>Gammaproteobacteria</taxon>
        <taxon>Thiotrichales</taxon>
        <taxon>Piscirickettsiaceae</taxon>
        <taxon>Piscirickettsia</taxon>
    </lineage>
</organism>
<dbReference type="GO" id="GO:0008324">
    <property type="term" value="F:monoatomic cation transmembrane transporter activity"/>
    <property type="evidence" value="ECO:0007669"/>
    <property type="project" value="InterPro"/>
</dbReference>
<proteinExistence type="predicted"/>
<keyword evidence="2" id="KW-0813">Transport</keyword>
<accession>A0A9Q6LMT5</accession>
<evidence type="ECO:0000313" key="8">
    <source>
        <dbReference type="Proteomes" id="UP000422232"/>
    </source>
</evidence>
<evidence type="ECO:0000256" key="1">
    <source>
        <dbReference type="ARBA" id="ARBA00004141"/>
    </source>
</evidence>
<dbReference type="Pfam" id="PF02080">
    <property type="entry name" value="TrkA_C"/>
    <property type="match status" value="1"/>
</dbReference>
<dbReference type="InterPro" id="IPR051679">
    <property type="entry name" value="DASS-Related_Transporters"/>
</dbReference>
<dbReference type="AlphaFoldDB" id="A0A9Q6LMT5"/>
<protein>
    <submittedName>
        <fullName evidence="7">Na(+)/dicarboxylate symporter</fullName>
    </submittedName>
</protein>
<evidence type="ECO:0000256" key="2">
    <source>
        <dbReference type="ARBA" id="ARBA00022448"/>
    </source>
</evidence>
<dbReference type="GO" id="GO:0005886">
    <property type="term" value="C:plasma membrane"/>
    <property type="evidence" value="ECO:0007669"/>
    <property type="project" value="TreeGrafter"/>
</dbReference>
<comment type="subcellular location">
    <subcellularLocation>
        <location evidence="1">Membrane</location>
        <topology evidence="1">Multi-pass membrane protein</topology>
    </subcellularLocation>
</comment>
<dbReference type="PANTHER" id="PTHR43652:SF2">
    <property type="entry name" value="BASIC AMINO ACID ANTIPORTER YFCC-RELATED"/>
    <property type="match status" value="1"/>
</dbReference>
<keyword evidence="3" id="KW-0812">Transmembrane</keyword>
<dbReference type="Pfam" id="PF03600">
    <property type="entry name" value="CitMHS"/>
    <property type="match status" value="1"/>
</dbReference>